<dbReference type="EMBL" id="CP077073">
    <property type="protein sequence ID" value="QXH35207.1"/>
    <property type="molecule type" value="Genomic_DNA"/>
</dbReference>
<dbReference type="RefSeq" id="WP_217850394.1">
    <property type="nucleotide sequence ID" value="NZ_CP077073.1"/>
</dbReference>
<evidence type="ECO:0000313" key="2">
    <source>
        <dbReference type="Proteomes" id="UP001047646"/>
    </source>
</evidence>
<gene>
    <name evidence="1" type="ORF">KSS95_24265</name>
</gene>
<reference evidence="1" key="1">
    <citation type="journal article" date="2021" name="Microorganisms">
        <title>The Ever-Expanding Pseudomonas Genus: Description of 43 New Species and Partition of the Pseudomonas putida Group.</title>
        <authorList>
            <person name="Girard L."/>
            <person name="Lood C."/>
            <person name="Hofte M."/>
            <person name="Vandamme P."/>
            <person name="Rokni-Zadeh H."/>
            <person name="van Noort V."/>
            <person name="Lavigne R."/>
            <person name="De Mot R."/>
        </authorList>
    </citation>
    <scope>NUCLEOTIDE SEQUENCE</scope>
    <source>
        <strain evidence="1">COW39</strain>
    </source>
</reference>
<proteinExistence type="predicted"/>
<keyword evidence="2" id="KW-1185">Reference proteome</keyword>
<evidence type="ECO:0000313" key="1">
    <source>
        <dbReference type="EMBL" id="QXH35207.1"/>
    </source>
</evidence>
<organism evidence="1 2">
    <name type="scientific">Pseudomonas muyukensis</name>
    <dbReference type="NCBI Taxonomy" id="2842357"/>
    <lineage>
        <taxon>Bacteria</taxon>
        <taxon>Pseudomonadati</taxon>
        <taxon>Pseudomonadota</taxon>
        <taxon>Gammaproteobacteria</taxon>
        <taxon>Pseudomonadales</taxon>
        <taxon>Pseudomonadaceae</taxon>
        <taxon>Pseudomonas</taxon>
    </lineage>
</organism>
<sequence length="219" mass="25293">MAFDAEIQKTINAYVSAHVADEAWHTAYFDFIGDATLAQRLGEEFISTRYIYKILEGLEADDWMLRSQIRLQVMSYASIYEAVLHYLLFDFLGTEPRVVALTEFPTKKQISIPPASLALLEKYLEHDGKKIIPTYEAVGRTDDTKVRFDKKAECAAALGMIEPWLKDELIEFYEARNAIHIHAEIRKSLKYQLDLSKRAYLRMQPFKAQLSAWRSAYVV</sequence>
<name>A0ABX8M9I9_9PSED</name>
<dbReference type="Proteomes" id="UP001047646">
    <property type="component" value="Chromosome"/>
</dbReference>
<protein>
    <submittedName>
        <fullName evidence="1">Uncharacterized protein</fullName>
    </submittedName>
</protein>
<accession>A0ABX8M9I9</accession>